<dbReference type="AlphaFoldDB" id="A0A1S8S2N4"/>
<evidence type="ECO:0000313" key="3">
    <source>
        <dbReference type="Proteomes" id="UP000190973"/>
    </source>
</evidence>
<accession>A0A1S8S2N4</accession>
<dbReference type="Gene3D" id="3.40.50.300">
    <property type="entry name" value="P-loop containing nucleotide triphosphate hydrolases"/>
    <property type="match status" value="1"/>
</dbReference>
<name>A0A1S8S2N4_CLOBE</name>
<proteinExistence type="predicted"/>
<organism evidence="2 3">
    <name type="scientific">Clostridium beijerinckii</name>
    <name type="common">Clostridium MP</name>
    <dbReference type="NCBI Taxonomy" id="1520"/>
    <lineage>
        <taxon>Bacteria</taxon>
        <taxon>Bacillati</taxon>
        <taxon>Bacillota</taxon>
        <taxon>Clostridia</taxon>
        <taxon>Eubacteriales</taxon>
        <taxon>Clostridiaceae</taxon>
        <taxon>Clostridium</taxon>
    </lineage>
</organism>
<dbReference type="InterPro" id="IPR045528">
    <property type="entry name" value="DO-GTPase2"/>
</dbReference>
<protein>
    <recommendedName>
        <fullName evidence="1">Double-GTPase 2 domain-containing protein</fullName>
    </recommendedName>
</protein>
<reference evidence="2 3" key="1">
    <citation type="submission" date="2016-05" db="EMBL/GenBank/DDBJ databases">
        <title>Microbial solvent formation.</title>
        <authorList>
            <person name="Poehlein A."/>
            <person name="Montoya Solano J.D."/>
            <person name="Flitsch S."/>
            <person name="Krabben P."/>
            <person name="Duerre P."/>
            <person name="Daniel R."/>
        </authorList>
    </citation>
    <scope>NUCLEOTIDE SEQUENCE [LARGE SCALE GENOMIC DNA]</scope>
    <source>
        <strain evidence="2 3">DSM 53</strain>
    </source>
</reference>
<dbReference type="InterPro" id="IPR027417">
    <property type="entry name" value="P-loop_NTPase"/>
</dbReference>
<dbReference type="SUPFAM" id="SSF52540">
    <property type="entry name" value="P-loop containing nucleoside triphosphate hydrolases"/>
    <property type="match status" value="1"/>
</dbReference>
<dbReference type="Pfam" id="PF19993">
    <property type="entry name" value="DO-GTPase2"/>
    <property type="match status" value="1"/>
</dbReference>
<evidence type="ECO:0000313" key="2">
    <source>
        <dbReference type="EMBL" id="OOM59731.1"/>
    </source>
</evidence>
<gene>
    <name evidence="2" type="ORF">CLBCK_33210</name>
</gene>
<dbReference type="RefSeq" id="WP_077839731.1">
    <property type="nucleotide sequence ID" value="NZ_JABTAE010000001.1"/>
</dbReference>
<dbReference type="Proteomes" id="UP000190973">
    <property type="component" value="Unassembled WGS sequence"/>
</dbReference>
<sequence length="331" mass="38019">MEVNNQNIEEILKDEDINKNSIENTNDADYNNTQENKDTFYLPEGNALNEEQLYSLSSRKNVELIFLVGPVGSGKTTIEVMTYQIFLCNTFKNLIFAGSLSLKGFEERAINMRTMSGKSDTDMERTPVNVVNKYLHLGIKNIKTSNIHNLLLTDISGEEFEDCCNNSELMGSKFINLQLAKSICFVLDGERLIDIFKRNSAFSQVMQFIQTTLDAKLVKNNTLICILVTKYDIVEKAIEEDPSLEDFIKKIEEKINKKFERIQGISVYFQKVSAVNDIKKVDEDNSILKLINKWITYNDSLKIKSIDIYSNSDKKLVNEFNRFGLKNERCE</sequence>
<feature type="domain" description="Double-GTPase 2" evidence="1">
    <location>
        <begin position="64"/>
        <end position="295"/>
    </location>
</feature>
<dbReference type="EMBL" id="LZZI01000068">
    <property type="protein sequence ID" value="OOM59731.1"/>
    <property type="molecule type" value="Genomic_DNA"/>
</dbReference>
<evidence type="ECO:0000259" key="1">
    <source>
        <dbReference type="Pfam" id="PF19993"/>
    </source>
</evidence>
<comment type="caution">
    <text evidence="2">The sequence shown here is derived from an EMBL/GenBank/DDBJ whole genome shotgun (WGS) entry which is preliminary data.</text>
</comment>